<dbReference type="InterPro" id="IPR010998">
    <property type="entry name" value="Integrase_recombinase_N"/>
</dbReference>
<dbReference type="GO" id="GO:0015074">
    <property type="term" value="P:DNA integration"/>
    <property type="evidence" value="ECO:0007669"/>
    <property type="project" value="UniProtKB-KW"/>
</dbReference>
<evidence type="ECO:0000313" key="7">
    <source>
        <dbReference type="EMBL" id="MCT7359739.1"/>
    </source>
</evidence>
<dbReference type="InterPro" id="IPR002104">
    <property type="entry name" value="Integrase_catalytic"/>
</dbReference>
<dbReference type="InterPro" id="IPR050090">
    <property type="entry name" value="Tyrosine_recombinase_XerCD"/>
</dbReference>
<dbReference type="Gene3D" id="1.10.443.10">
    <property type="entry name" value="Intergrase catalytic core"/>
    <property type="match status" value="1"/>
</dbReference>
<dbReference type="GO" id="GO:0005737">
    <property type="term" value="C:cytoplasm"/>
    <property type="evidence" value="ECO:0007669"/>
    <property type="project" value="UniProtKB-SubCell"/>
</dbReference>
<dbReference type="Gene3D" id="1.10.150.130">
    <property type="match status" value="1"/>
</dbReference>
<reference evidence="7" key="2">
    <citation type="submission" date="2022-08" db="EMBL/GenBank/DDBJ databases">
        <authorList>
            <person name="Dong C."/>
        </authorList>
    </citation>
    <scope>NUCLEOTIDE SEQUENCE</scope>
    <source>
        <strain evidence="7">59MF3M-4</strain>
    </source>
</reference>
<dbReference type="GO" id="GO:0006310">
    <property type="term" value="P:DNA recombination"/>
    <property type="evidence" value="ECO:0007669"/>
    <property type="project" value="UniProtKB-KW"/>
</dbReference>
<feature type="compositionally biased region" description="Basic and acidic residues" evidence="5">
    <location>
        <begin position="397"/>
        <end position="408"/>
    </location>
</feature>
<dbReference type="PANTHER" id="PTHR30349">
    <property type="entry name" value="PHAGE INTEGRASE-RELATED"/>
    <property type="match status" value="1"/>
</dbReference>
<evidence type="ECO:0000256" key="1">
    <source>
        <dbReference type="ARBA" id="ARBA00004496"/>
    </source>
</evidence>
<name>A0A9X2WG10_9GAMM</name>
<gene>
    <name evidence="7" type="ORF">NYR02_12035</name>
</gene>
<dbReference type="InterPro" id="IPR013762">
    <property type="entry name" value="Integrase-like_cat_sf"/>
</dbReference>
<protein>
    <submittedName>
        <fullName evidence="7">Site-specific integrase</fullName>
    </submittedName>
</protein>
<feature type="region of interest" description="Disordered" evidence="5">
    <location>
        <begin position="382"/>
        <end position="419"/>
    </location>
</feature>
<keyword evidence="2" id="KW-0229">DNA integration</keyword>
<evidence type="ECO:0000256" key="4">
    <source>
        <dbReference type="ARBA" id="ARBA00023172"/>
    </source>
</evidence>
<dbReference type="EMBL" id="JAOANI010000019">
    <property type="protein sequence ID" value="MCT7359739.1"/>
    <property type="molecule type" value="Genomic_DNA"/>
</dbReference>
<comment type="subcellular location">
    <subcellularLocation>
        <location evidence="1">Cytoplasm</location>
    </subcellularLocation>
</comment>
<dbReference type="PROSITE" id="PS51898">
    <property type="entry name" value="TYR_RECOMBINASE"/>
    <property type="match status" value="1"/>
</dbReference>
<keyword evidence="4" id="KW-0233">DNA recombination</keyword>
<feature type="domain" description="Tyr recombinase" evidence="6">
    <location>
        <begin position="201"/>
        <end position="413"/>
    </location>
</feature>
<dbReference type="Proteomes" id="UP001147830">
    <property type="component" value="Unassembled WGS sequence"/>
</dbReference>
<dbReference type="CDD" id="cd00397">
    <property type="entry name" value="DNA_BRE_C"/>
    <property type="match status" value="1"/>
</dbReference>
<dbReference type="AlphaFoldDB" id="A0A9X2WG10"/>
<sequence length="419" mass="48672">MSKPSITSSLSQPPMPLIDQLDYLGNPLSSARQVLTQHPDLQRIDGTFEDLVHTFSFLVSYNGSTATFNSYRREVERLLQWCWLVRGCGLGELKRQDLETYIHFCQSPPKAWIGSKQVARFKNCLGERTANPDWRPFVNQAIKADPQSRTAFSLSQKSLQALFAVLSTYFNYLLQEDYLRINPVALIRQKSKFLQRHAYQEPVRRLSNLQWDFILETVEQLARERPTEHERSLFVMRLLFGMYLRISELVADERSTPVMGDFHTDADGNWWLRVVGKGNKARLVTVSDDMLAALRRYREHLNLPRLPYVGEQTPLVQRLKGRGPVTSTRQIRYLVQSCFDQAFERMRSQGLEDEAQELRVATVHWLRHTGISEDVKFRPKEHVKEDAGHASMATTDRYIDTELRERHASARHKKLKPEL</sequence>
<evidence type="ECO:0000259" key="6">
    <source>
        <dbReference type="PROSITE" id="PS51898"/>
    </source>
</evidence>
<evidence type="ECO:0000256" key="3">
    <source>
        <dbReference type="ARBA" id="ARBA00023125"/>
    </source>
</evidence>
<organism evidence="7 8">
    <name type="scientific">Thalassolituus pacificus</name>
    <dbReference type="NCBI Taxonomy" id="2975440"/>
    <lineage>
        <taxon>Bacteria</taxon>
        <taxon>Pseudomonadati</taxon>
        <taxon>Pseudomonadota</taxon>
        <taxon>Gammaproteobacteria</taxon>
        <taxon>Oceanospirillales</taxon>
        <taxon>Oceanospirillaceae</taxon>
        <taxon>Thalassolituus</taxon>
    </lineage>
</organism>
<feature type="compositionally biased region" description="Basic residues" evidence="5">
    <location>
        <begin position="409"/>
        <end position="419"/>
    </location>
</feature>
<dbReference type="GO" id="GO:0003677">
    <property type="term" value="F:DNA binding"/>
    <property type="evidence" value="ECO:0007669"/>
    <property type="project" value="UniProtKB-KW"/>
</dbReference>
<keyword evidence="3" id="KW-0238">DNA-binding</keyword>
<comment type="caution">
    <text evidence="7">The sequence shown here is derived from an EMBL/GenBank/DDBJ whole genome shotgun (WGS) entry which is preliminary data.</text>
</comment>
<proteinExistence type="predicted"/>
<dbReference type="InterPro" id="IPR011010">
    <property type="entry name" value="DNA_brk_join_enz"/>
</dbReference>
<dbReference type="SUPFAM" id="SSF56349">
    <property type="entry name" value="DNA breaking-rejoining enzymes"/>
    <property type="match status" value="1"/>
</dbReference>
<accession>A0A9X2WG10</accession>
<evidence type="ECO:0000256" key="5">
    <source>
        <dbReference type="SAM" id="MobiDB-lite"/>
    </source>
</evidence>
<keyword evidence="8" id="KW-1185">Reference proteome</keyword>
<dbReference type="RefSeq" id="WP_260976599.1">
    <property type="nucleotide sequence ID" value="NZ_JAOANI010000019.1"/>
</dbReference>
<dbReference type="PANTHER" id="PTHR30349:SF77">
    <property type="entry name" value="TYROSINE RECOMBINASE XERC"/>
    <property type="match status" value="1"/>
</dbReference>
<evidence type="ECO:0000256" key="2">
    <source>
        <dbReference type="ARBA" id="ARBA00022908"/>
    </source>
</evidence>
<reference evidence="7" key="1">
    <citation type="journal article" date="2022" name="Front. Microbiol.">
        <title>Genome-based taxonomic rearrangement of Oceanobacter-related bacteria including the description of Thalassolituus hydrocarbonoclasticus sp. nov. and Thalassolituus pacificus sp. nov. and emended description of the genus Thalassolituus.</title>
        <authorList>
            <person name="Dong C."/>
            <person name="Wei L."/>
            <person name="Wang J."/>
            <person name="Lai Q."/>
            <person name="Huang Z."/>
            <person name="Shao Z."/>
        </authorList>
    </citation>
    <scope>NUCLEOTIDE SEQUENCE</scope>
    <source>
        <strain evidence="7">59MF3M-4</strain>
    </source>
</reference>
<evidence type="ECO:0000313" key="8">
    <source>
        <dbReference type="Proteomes" id="UP001147830"/>
    </source>
</evidence>